<accession>A0A928ZPG1</accession>
<dbReference type="RefSeq" id="WP_193989873.1">
    <property type="nucleotide sequence ID" value="NZ_JADEXP010000002.1"/>
</dbReference>
<gene>
    <name evidence="1" type="ORF">IQ260_00630</name>
</gene>
<dbReference type="AlphaFoldDB" id="A0A928ZPG1"/>
<proteinExistence type="predicted"/>
<name>A0A928ZPG1_LEPEC</name>
<evidence type="ECO:0000313" key="1">
    <source>
        <dbReference type="EMBL" id="MBE9065155.1"/>
    </source>
</evidence>
<evidence type="ECO:0008006" key="3">
    <source>
        <dbReference type="Google" id="ProtNLM"/>
    </source>
</evidence>
<keyword evidence="2" id="KW-1185">Reference proteome</keyword>
<dbReference type="Proteomes" id="UP000615026">
    <property type="component" value="Unassembled WGS sequence"/>
</dbReference>
<comment type="caution">
    <text evidence="1">The sequence shown here is derived from an EMBL/GenBank/DDBJ whole genome shotgun (WGS) entry which is preliminary data.</text>
</comment>
<organism evidence="1 2">
    <name type="scientific">Leptolyngbya cf. ectocarpi LEGE 11479</name>
    <dbReference type="NCBI Taxonomy" id="1828722"/>
    <lineage>
        <taxon>Bacteria</taxon>
        <taxon>Bacillati</taxon>
        <taxon>Cyanobacteriota</taxon>
        <taxon>Cyanophyceae</taxon>
        <taxon>Leptolyngbyales</taxon>
        <taxon>Leptolyngbyaceae</taxon>
        <taxon>Leptolyngbya group</taxon>
        <taxon>Leptolyngbya</taxon>
    </lineage>
</organism>
<protein>
    <recommendedName>
        <fullName evidence="3">DUF3102 domain-containing protein</fullName>
    </recommendedName>
</protein>
<sequence length="349" mass="38937">MVGAADFVADITQGGTDQDVTLDFKVPDPNDTNISEHDFNHQIDVAWQVCDRFDLQTDIWRGRILRAIRDREKQGGDGRGTGFLNWLKDREISKSQAYALIELGNSADDLLQEGLLDEQSVNQFSKRAFVETAQAAPEVQQMVTEAARRGEQVTRKEVKQLTDEWTAMTSDLVPETVREKVANNTIPTRYLTPLVKEMEKLPPSHQETLRTEAARNPDVDTLKQITSEARYLSKYIAAASQVQTIDPDIVNLEQALEEALRTGCLNSTADLVNQATQLEQATAKLYTAWRRLNKLAERVYVDSGESTPQLRALLSALAPLTNELIEIQIGNASSPSTKTIRLQILGEAD</sequence>
<dbReference type="EMBL" id="JADEXP010000002">
    <property type="protein sequence ID" value="MBE9065155.1"/>
    <property type="molecule type" value="Genomic_DNA"/>
</dbReference>
<evidence type="ECO:0000313" key="2">
    <source>
        <dbReference type="Proteomes" id="UP000615026"/>
    </source>
</evidence>
<reference evidence="1" key="1">
    <citation type="submission" date="2020-10" db="EMBL/GenBank/DDBJ databases">
        <authorList>
            <person name="Castelo-Branco R."/>
            <person name="Eusebio N."/>
            <person name="Adriana R."/>
            <person name="Vieira A."/>
            <person name="Brugerolle De Fraissinette N."/>
            <person name="Rezende De Castro R."/>
            <person name="Schneider M.P."/>
            <person name="Vasconcelos V."/>
            <person name="Leao P.N."/>
        </authorList>
    </citation>
    <scope>NUCLEOTIDE SEQUENCE</scope>
    <source>
        <strain evidence="1">LEGE 11479</strain>
    </source>
</reference>